<dbReference type="AlphaFoldDB" id="A0ABD0YCA5"/>
<keyword evidence="4" id="KW-1185">Reference proteome</keyword>
<comment type="caution">
    <text evidence="3">The sequence shown here is derived from an EMBL/GenBank/DDBJ whole genome shotgun (WGS) entry which is preliminary data.</text>
</comment>
<dbReference type="Proteomes" id="UP001558652">
    <property type="component" value="Unassembled WGS sequence"/>
</dbReference>
<evidence type="ECO:0000313" key="4">
    <source>
        <dbReference type="Proteomes" id="UP001558652"/>
    </source>
</evidence>
<evidence type="ECO:0000259" key="2">
    <source>
        <dbReference type="Pfam" id="PF15995"/>
    </source>
</evidence>
<sequence length="356" mass="41370">MASECRNTFYENKKQETTEIAHHCDLKDVGLAISSLYFLCCRRVTSFNKINVECTDENCQLLGDDEVPMDAFELARRQIAVLPEDQQLEVIATVSGGVEVTSQITFLKKLYVRTHEPKRQQYSHQERTDYDDYSLSFNNRFRILAIFSGDVGSLRSHHSSDLNYDPDSTADDGEYPKPAAVKYLCDQGDPLAILPSIEKVPWLVRWFEKRRGVKVKLTEKDKEELMERSRKMWDAPMPMPSSVPLPELPLSQEAADKLTYDDLESTRKIVKKNVGKFFSEVKQLMVGNSRNMYPSMFNEYFDTPLNKSFRTTFFTYMPSREVEAIVYRLWKPEEKKEEQAEEEEEGEDEEQAETKH</sequence>
<feature type="domain" description="DUF4771" evidence="2">
    <location>
        <begin position="191"/>
        <end position="321"/>
    </location>
</feature>
<proteinExistence type="predicted"/>
<organism evidence="3 4">
    <name type="scientific">Ranatra chinensis</name>
    <dbReference type="NCBI Taxonomy" id="642074"/>
    <lineage>
        <taxon>Eukaryota</taxon>
        <taxon>Metazoa</taxon>
        <taxon>Ecdysozoa</taxon>
        <taxon>Arthropoda</taxon>
        <taxon>Hexapoda</taxon>
        <taxon>Insecta</taxon>
        <taxon>Pterygota</taxon>
        <taxon>Neoptera</taxon>
        <taxon>Paraneoptera</taxon>
        <taxon>Hemiptera</taxon>
        <taxon>Heteroptera</taxon>
        <taxon>Panheteroptera</taxon>
        <taxon>Nepomorpha</taxon>
        <taxon>Nepidae</taxon>
        <taxon>Ranatrinae</taxon>
        <taxon>Ranatra</taxon>
    </lineage>
</organism>
<dbReference type="EMBL" id="JBFDAA010000009">
    <property type="protein sequence ID" value="KAL1128882.1"/>
    <property type="molecule type" value="Genomic_DNA"/>
</dbReference>
<accession>A0ABD0YCA5</accession>
<gene>
    <name evidence="3" type="ORF">AAG570_013416</name>
</gene>
<feature type="compositionally biased region" description="Acidic residues" evidence="1">
    <location>
        <begin position="339"/>
        <end position="356"/>
    </location>
</feature>
<evidence type="ECO:0000313" key="3">
    <source>
        <dbReference type="EMBL" id="KAL1128882.1"/>
    </source>
</evidence>
<protein>
    <recommendedName>
        <fullName evidence="2">DUF4771 domain-containing protein</fullName>
    </recommendedName>
</protein>
<feature type="region of interest" description="Disordered" evidence="1">
    <location>
        <begin position="333"/>
        <end position="356"/>
    </location>
</feature>
<dbReference type="Pfam" id="PF15995">
    <property type="entry name" value="DUF4771"/>
    <property type="match status" value="1"/>
</dbReference>
<evidence type="ECO:0000256" key="1">
    <source>
        <dbReference type="SAM" id="MobiDB-lite"/>
    </source>
</evidence>
<name>A0ABD0YCA5_9HEMI</name>
<dbReference type="PANTHER" id="PTHR41967">
    <property type="entry name" value="FI19406P1-RELATED"/>
    <property type="match status" value="1"/>
</dbReference>
<reference evidence="3 4" key="1">
    <citation type="submission" date="2024-07" db="EMBL/GenBank/DDBJ databases">
        <title>Chromosome-level genome assembly of the water stick insect Ranatra chinensis (Heteroptera: Nepidae).</title>
        <authorList>
            <person name="Liu X."/>
        </authorList>
    </citation>
    <scope>NUCLEOTIDE SEQUENCE [LARGE SCALE GENOMIC DNA]</scope>
    <source>
        <strain evidence="3">Cailab_2021Rc</strain>
        <tissue evidence="3">Muscle</tissue>
    </source>
</reference>
<dbReference type="InterPro" id="IPR031936">
    <property type="entry name" value="DUF4771"/>
</dbReference>
<dbReference type="PANTHER" id="PTHR41967:SF6">
    <property type="entry name" value="FI19406P1-RELATED"/>
    <property type="match status" value="1"/>
</dbReference>